<dbReference type="InterPro" id="IPR004841">
    <property type="entry name" value="AA-permease/SLC12A_dom"/>
</dbReference>
<dbReference type="PANTHER" id="PTHR43341:SF36">
    <property type="entry name" value="PROLINE-SPECIFIC PERMEASE"/>
    <property type="match status" value="1"/>
</dbReference>
<feature type="transmembrane region" description="Helical" evidence="7">
    <location>
        <begin position="57"/>
        <end position="76"/>
    </location>
</feature>
<dbReference type="KEGG" id="pgu:PGUG_03918"/>
<keyword evidence="5 7" id="KW-1133">Transmembrane helix</keyword>
<evidence type="ECO:0000256" key="6">
    <source>
        <dbReference type="ARBA" id="ARBA00023136"/>
    </source>
</evidence>
<feature type="transmembrane region" description="Helical" evidence="7">
    <location>
        <begin position="464"/>
        <end position="486"/>
    </location>
</feature>
<organism evidence="9 10">
    <name type="scientific">Meyerozyma guilliermondii (strain ATCC 6260 / CBS 566 / DSM 6381 / JCM 1539 / NBRC 10279 / NRRL Y-324)</name>
    <name type="common">Yeast</name>
    <name type="synonym">Candida guilliermondii</name>
    <dbReference type="NCBI Taxonomy" id="294746"/>
    <lineage>
        <taxon>Eukaryota</taxon>
        <taxon>Fungi</taxon>
        <taxon>Dikarya</taxon>
        <taxon>Ascomycota</taxon>
        <taxon>Saccharomycotina</taxon>
        <taxon>Pichiomycetes</taxon>
        <taxon>Debaryomycetaceae</taxon>
        <taxon>Meyerozyma</taxon>
    </lineage>
</organism>
<comment type="similarity">
    <text evidence="2">Belongs to the amino acid-polyamine-organocation (APC) superfamily. YAT (TC 2.A.3.10) family.</text>
</comment>
<proteinExistence type="inferred from homology"/>
<keyword evidence="4 7" id="KW-0812">Transmembrane</keyword>
<dbReference type="AlphaFoldDB" id="A5DKW7"/>
<evidence type="ECO:0000313" key="10">
    <source>
        <dbReference type="Proteomes" id="UP000001997"/>
    </source>
</evidence>
<comment type="subcellular location">
    <subcellularLocation>
        <location evidence="1">Membrane</location>
        <topology evidence="1">Multi-pass membrane protein</topology>
    </subcellularLocation>
</comment>
<feature type="transmembrane region" description="Helical" evidence="7">
    <location>
        <begin position="492"/>
        <end position="511"/>
    </location>
</feature>
<dbReference type="VEuPathDB" id="FungiDB:PGUG_03918"/>
<feature type="transmembrane region" description="Helical" evidence="7">
    <location>
        <begin position="88"/>
        <end position="112"/>
    </location>
</feature>
<dbReference type="InterPro" id="IPR050524">
    <property type="entry name" value="APC_YAT"/>
</dbReference>
<keyword evidence="10" id="KW-1185">Reference proteome</keyword>
<dbReference type="HOGENOM" id="CLU_007946_12_1_1"/>
<feature type="transmembrane region" description="Helical" evidence="7">
    <location>
        <begin position="389"/>
        <end position="407"/>
    </location>
</feature>
<reference evidence="9 10" key="1">
    <citation type="journal article" date="2009" name="Nature">
        <title>Evolution of pathogenicity and sexual reproduction in eight Candida genomes.</title>
        <authorList>
            <person name="Butler G."/>
            <person name="Rasmussen M.D."/>
            <person name="Lin M.F."/>
            <person name="Santos M.A."/>
            <person name="Sakthikumar S."/>
            <person name="Munro C.A."/>
            <person name="Rheinbay E."/>
            <person name="Grabherr M."/>
            <person name="Forche A."/>
            <person name="Reedy J.L."/>
            <person name="Agrafioti I."/>
            <person name="Arnaud M.B."/>
            <person name="Bates S."/>
            <person name="Brown A.J."/>
            <person name="Brunke S."/>
            <person name="Costanzo M.C."/>
            <person name="Fitzpatrick D.A."/>
            <person name="de Groot P.W."/>
            <person name="Harris D."/>
            <person name="Hoyer L.L."/>
            <person name="Hube B."/>
            <person name="Klis F.M."/>
            <person name="Kodira C."/>
            <person name="Lennard N."/>
            <person name="Logue M.E."/>
            <person name="Martin R."/>
            <person name="Neiman A.M."/>
            <person name="Nikolaou E."/>
            <person name="Quail M.A."/>
            <person name="Quinn J."/>
            <person name="Santos M.C."/>
            <person name="Schmitzberger F.F."/>
            <person name="Sherlock G."/>
            <person name="Shah P."/>
            <person name="Silverstein K.A."/>
            <person name="Skrzypek M.S."/>
            <person name="Soll D."/>
            <person name="Staggs R."/>
            <person name="Stansfield I."/>
            <person name="Stumpf M.P."/>
            <person name="Sudbery P.E."/>
            <person name="Srikantha T."/>
            <person name="Zeng Q."/>
            <person name="Berman J."/>
            <person name="Berriman M."/>
            <person name="Heitman J."/>
            <person name="Gow N.A."/>
            <person name="Lorenz M.C."/>
            <person name="Birren B.W."/>
            <person name="Kellis M."/>
            <person name="Cuomo C.A."/>
        </authorList>
    </citation>
    <scope>NUCLEOTIDE SEQUENCE [LARGE SCALE GENOMIC DNA]</scope>
    <source>
        <strain evidence="10">ATCC 6260 / CBS 566 / DSM 6381 / JCM 1539 / NBRC 10279 / NRRL Y-324</strain>
    </source>
</reference>
<keyword evidence="6 7" id="KW-0472">Membrane</keyword>
<dbReference type="EMBL" id="CH408158">
    <property type="protein sequence ID" value="EDK39820.2"/>
    <property type="molecule type" value="Genomic_DNA"/>
</dbReference>
<evidence type="ECO:0000256" key="1">
    <source>
        <dbReference type="ARBA" id="ARBA00004141"/>
    </source>
</evidence>
<dbReference type="GO" id="GO:0016020">
    <property type="term" value="C:membrane"/>
    <property type="evidence" value="ECO:0007669"/>
    <property type="project" value="UniProtKB-SubCell"/>
</dbReference>
<dbReference type="OrthoDB" id="3900342at2759"/>
<evidence type="ECO:0000256" key="7">
    <source>
        <dbReference type="SAM" id="Phobius"/>
    </source>
</evidence>
<feature type="transmembrane region" description="Helical" evidence="7">
    <location>
        <begin position="288"/>
        <end position="308"/>
    </location>
</feature>
<feature type="transmembrane region" description="Helical" evidence="7">
    <location>
        <begin position="165"/>
        <end position="183"/>
    </location>
</feature>
<dbReference type="Gene3D" id="1.20.1740.10">
    <property type="entry name" value="Amino acid/polyamine transporter I"/>
    <property type="match status" value="1"/>
</dbReference>
<feature type="transmembrane region" description="Helical" evidence="7">
    <location>
        <begin position="195"/>
        <end position="216"/>
    </location>
</feature>
<feature type="domain" description="Amino acid permease/ SLC12A" evidence="8">
    <location>
        <begin position="54"/>
        <end position="520"/>
    </location>
</feature>
<dbReference type="Pfam" id="PF00324">
    <property type="entry name" value="AA_permease"/>
    <property type="match status" value="1"/>
</dbReference>
<sequence length="560" mass="61583">MSQPVTTTLSISSFVSKRREEALKKDHIISIEQVADDSLSGQDPEVVRGLKARHIQLIALGGAIGTGLFIGSGSALSTCGPAPLLTSYLVMATCVWLVMNQLGEMVIFLPLSGEASTYSLAKKYLNRPLGFTVGWNLFYAHAMVAPSEVTACALIMSYWTDANSAIFISVFGITTIIINFLPVRYFGESEFCVAIIKILCITGLIILGVVIFFGGAPDQHGVLGFHYWKHPGAFVEYLVPGNTGRFLATWTAIVKSGFAFVLTPEVLASCAAEAQNPRRSMPKAFSRVVYRLIFFYVFGVLIVGIIVASNNKRLMNAIAAGESSGAASPFVIGIQEVGIKVLPHIINACILTSAYSAGTSQLYAASRSLHSMALNGDAPKFFATLNRWGIPYFSVAISSLFVFLAYLNCSQSSSTVFNWLSNIVSISGFISWMFVAMCYLRFRTIIDHQGLNERVPYRFPGMKYFAYFTGSFFGILAVTNGFYVFFPQNWSTSNFFAAYITILFVASLYIGSSAYYRVWRFVDPSDVNISEQLLRVEAEEREVTVPAPTTILEKAWQYAF</sequence>
<evidence type="ECO:0000313" key="9">
    <source>
        <dbReference type="EMBL" id="EDK39820.2"/>
    </source>
</evidence>
<evidence type="ECO:0000256" key="2">
    <source>
        <dbReference type="ARBA" id="ARBA00006983"/>
    </source>
</evidence>
<keyword evidence="3" id="KW-0813">Transport</keyword>
<dbReference type="GeneID" id="5126445"/>
<dbReference type="eggNOG" id="KOG1286">
    <property type="taxonomic scope" value="Eukaryota"/>
</dbReference>
<feature type="transmembrane region" description="Helical" evidence="7">
    <location>
        <begin position="133"/>
        <end position="159"/>
    </location>
</feature>
<protein>
    <recommendedName>
        <fullName evidence="8">Amino acid permease/ SLC12A domain-containing protein</fullName>
    </recommendedName>
</protein>
<dbReference type="PANTHER" id="PTHR43341">
    <property type="entry name" value="AMINO ACID PERMEASE"/>
    <property type="match status" value="1"/>
</dbReference>
<dbReference type="FunFam" id="1.20.1740.10:FF:000001">
    <property type="entry name" value="Amino acid permease"/>
    <property type="match status" value="1"/>
</dbReference>
<evidence type="ECO:0000256" key="4">
    <source>
        <dbReference type="ARBA" id="ARBA00022692"/>
    </source>
</evidence>
<dbReference type="OMA" id="QYWTDAN"/>
<evidence type="ECO:0000259" key="8">
    <source>
        <dbReference type="Pfam" id="PF00324"/>
    </source>
</evidence>
<dbReference type="GO" id="GO:0015171">
    <property type="term" value="F:amino acid transmembrane transporter activity"/>
    <property type="evidence" value="ECO:0007669"/>
    <property type="project" value="TreeGrafter"/>
</dbReference>
<evidence type="ECO:0000256" key="3">
    <source>
        <dbReference type="ARBA" id="ARBA00022448"/>
    </source>
</evidence>
<dbReference type="Proteomes" id="UP000001997">
    <property type="component" value="Unassembled WGS sequence"/>
</dbReference>
<name>A5DKW7_PICGU</name>
<evidence type="ECO:0000256" key="5">
    <source>
        <dbReference type="ARBA" id="ARBA00022989"/>
    </source>
</evidence>
<gene>
    <name evidence="9" type="ORF">PGUG_03918</name>
</gene>
<accession>A5DKW7</accession>
<dbReference type="RefSeq" id="XP_001484537.2">
    <property type="nucleotide sequence ID" value="XM_001484487.1"/>
</dbReference>
<dbReference type="PIRSF" id="PIRSF006060">
    <property type="entry name" value="AA_transporter"/>
    <property type="match status" value="1"/>
</dbReference>
<feature type="transmembrane region" description="Helical" evidence="7">
    <location>
        <begin position="419"/>
        <end position="440"/>
    </location>
</feature>
<dbReference type="InParanoid" id="A5DKW7"/>